<evidence type="ECO:0000259" key="9">
    <source>
        <dbReference type="PROSITE" id="PS50850"/>
    </source>
</evidence>
<reference evidence="10" key="2">
    <citation type="submission" date="2020-06" db="EMBL/GenBank/DDBJ databases">
        <title>Helianthus annuus Genome sequencing and assembly Release 2.</title>
        <authorList>
            <person name="Gouzy J."/>
            <person name="Langlade N."/>
            <person name="Munos S."/>
        </authorList>
    </citation>
    <scope>NUCLEOTIDE SEQUENCE</scope>
    <source>
        <tissue evidence="10">Leaves</tissue>
    </source>
</reference>
<proteinExistence type="inferred from homology"/>
<dbReference type="AlphaFoldDB" id="A0A9K3NMF1"/>
<comment type="similarity">
    <text evidence="2">Belongs to the major facilitator superfamily. Sugar transporter (TC 2.A.1.1) family.</text>
</comment>
<dbReference type="InterPro" id="IPR036259">
    <property type="entry name" value="MFS_trans_sf"/>
</dbReference>
<evidence type="ECO:0000256" key="5">
    <source>
        <dbReference type="ARBA" id="ARBA00022989"/>
    </source>
</evidence>
<protein>
    <submittedName>
        <fullName evidence="10">Major facilitator, sugar transporter, major facilitator superfamily</fullName>
    </submittedName>
</protein>
<dbReference type="Gene3D" id="1.20.1250.20">
    <property type="entry name" value="MFS general substrate transporter like domains"/>
    <property type="match status" value="1"/>
</dbReference>
<evidence type="ECO:0000256" key="1">
    <source>
        <dbReference type="ARBA" id="ARBA00004141"/>
    </source>
</evidence>
<dbReference type="Proteomes" id="UP000215914">
    <property type="component" value="Unassembled WGS sequence"/>
</dbReference>
<evidence type="ECO:0000313" key="11">
    <source>
        <dbReference type="Proteomes" id="UP000215914"/>
    </source>
</evidence>
<evidence type="ECO:0000313" key="10">
    <source>
        <dbReference type="EMBL" id="KAF5805641.1"/>
    </source>
</evidence>
<feature type="transmembrane region" description="Helical" evidence="8">
    <location>
        <begin position="12"/>
        <end position="32"/>
    </location>
</feature>
<accession>A0A9K3NMF1</accession>
<name>A0A9K3NMF1_HELAN</name>
<evidence type="ECO:0000256" key="3">
    <source>
        <dbReference type="ARBA" id="ARBA00022448"/>
    </source>
</evidence>
<dbReference type="GO" id="GO:0016020">
    <property type="term" value="C:membrane"/>
    <property type="evidence" value="ECO:0007669"/>
    <property type="project" value="UniProtKB-SubCell"/>
</dbReference>
<organism evidence="10 11">
    <name type="scientific">Helianthus annuus</name>
    <name type="common">Common sunflower</name>
    <dbReference type="NCBI Taxonomy" id="4232"/>
    <lineage>
        <taxon>Eukaryota</taxon>
        <taxon>Viridiplantae</taxon>
        <taxon>Streptophyta</taxon>
        <taxon>Embryophyta</taxon>
        <taxon>Tracheophyta</taxon>
        <taxon>Spermatophyta</taxon>
        <taxon>Magnoliopsida</taxon>
        <taxon>eudicotyledons</taxon>
        <taxon>Gunneridae</taxon>
        <taxon>Pentapetalae</taxon>
        <taxon>asterids</taxon>
        <taxon>campanulids</taxon>
        <taxon>Asterales</taxon>
        <taxon>Asteraceae</taxon>
        <taxon>Asteroideae</taxon>
        <taxon>Heliantheae alliance</taxon>
        <taxon>Heliantheae</taxon>
        <taxon>Helianthus</taxon>
    </lineage>
</organism>
<dbReference type="SUPFAM" id="SSF103473">
    <property type="entry name" value="MFS general substrate transporter"/>
    <property type="match status" value="1"/>
</dbReference>
<dbReference type="InterPro" id="IPR020846">
    <property type="entry name" value="MFS_dom"/>
</dbReference>
<feature type="transmembrane region" description="Helical" evidence="8">
    <location>
        <begin position="38"/>
        <end position="61"/>
    </location>
</feature>
<evidence type="ECO:0000256" key="8">
    <source>
        <dbReference type="SAM" id="Phobius"/>
    </source>
</evidence>
<evidence type="ECO:0000256" key="7">
    <source>
        <dbReference type="ARBA" id="ARBA00044504"/>
    </source>
</evidence>
<evidence type="ECO:0000256" key="6">
    <source>
        <dbReference type="ARBA" id="ARBA00023136"/>
    </source>
</evidence>
<keyword evidence="11" id="KW-1185">Reference proteome</keyword>
<reference evidence="10" key="1">
    <citation type="journal article" date="2017" name="Nature">
        <title>The sunflower genome provides insights into oil metabolism, flowering and Asterid evolution.</title>
        <authorList>
            <person name="Badouin H."/>
            <person name="Gouzy J."/>
            <person name="Grassa C.J."/>
            <person name="Murat F."/>
            <person name="Staton S.E."/>
            <person name="Cottret L."/>
            <person name="Lelandais-Briere C."/>
            <person name="Owens G.L."/>
            <person name="Carrere S."/>
            <person name="Mayjonade B."/>
            <person name="Legrand L."/>
            <person name="Gill N."/>
            <person name="Kane N.C."/>
            <person name="Bowers J.E."/>
            <person name="Hubner S."/>
            <person name="Bellec A."/>
            <person name="Berard A."/>
            <person name="Berges H."/>
            <person name="Blanchet N."/>
            <person name="Boniface M.C."/>
            <person name="Brunel D."/>
            <person name="Catrice O."/>
            <person name="Chaidir N."/>
            <person name="Claudel C."/>
            <person name="Donnadieu C."/>
            <person name="Faraut T."/>
            <person name="Fievet G."/>
            <person name="Helmstetter N."/>
            <person name="King M."/>
            <person name="Knapp S.J."/>
            <person name="Lai Z."/>
            <person name="Le Paslier M.C."/>
            <person name="Lippi Y."/>
            <person name="Lorenzon L."/>
            <person name="Mandel J.R."/>
            <person name="Marage G."/>
            <person name="Marchand G."/>
            <person name="Marquand E."/>
            <person name="Bret-Mestries E."/>
            <person name="Morien E."/>
            <person name="Nambeesan S."/>
            <person name="Nguyen T."/>
            <person name="Pegot-Espagnet P."/>
            <person name="Pouilly N."/>
            <person name="Raftis F."/>
            <person name="Sallet E."/>
            <person name="Schiex T."/>
            <person name="Thomas J."/>
            <person name="Vandecasteele C."/>
            <person name="Vares D."/>
            <person name="Vear F."/>
            <person name="Vautrin S."/>
            <person name="Crespi M."/>
            <person name="Mangin B."/>
            <person name="Burke J.M."/>
            <person name="Salse J."/>
            <person name="Munos S."/>
            <person name="Vincourt P."/>
            <person name="Rieseberg L.H."/>
            <person name="Langlade N.B."/>
        </authorList>
    </citation>
    <scope>NUCLEOTIDE SEQUENCE</scope>
    <source>
        <tissue evidence="10">Leaves</tissue>
    </source>
</reference>
<comment type="subcellular location">
    <subcellularLocation>
        <location evidence="1">Membrane</location>
        <topology evidence="1">Multi-pass membrane protein</topology>
    </subcellularLocation>
</comment>
<dbReference type="EMBL" id="MNCJ02000320">
    <property type="protein sequence ID" value="KAF5805641.1"/>
    <property type="molecule type" value="Genomic_DNA"/>
</dbReference>
<dbReference type="InterPro" id="IPR045262">
    <property type="entry name" value="STP/PLT_plant"/>
</dbReference>
<evidence type="ECO:0000256" key="4">
    <source>
        <dbReference type="ARBA" id="ARBA00022692"/>
    </source>
</evidence>
<keyword evidence="3" id="KW-0813">Transport</keyword>
<evidence type="ECO:0000256" key="2">
    <source>
        <dbReference type="ARBA" id="ARBA00010992"/>
    </source>
</evidence>
<dbReference type="PROSITE" id="PS50850">
    <property type="entry name" value="MFS"/>
    <property type="match status" value="1"/>
</dbReference>
<dbReference type="PANTHER" id="PTHR23500:SF109">
    <property type="entry name" value="SUGAR TRANSPORT PROTEIN 7"/>
    <property type="match status" value="1"/>
</dbReference>
<dbReference type="GO" id="GO:0015144">
    <property type="term" value="F:carbohydrate transmembrane transporter activity"/>
    <property type="evidence" value="ECO:0007669"/>
    <property type="project" value="InterPro"/>
</dbReference>
<dbReference type="Pfam" id="PF00083">
    <property type="entry name" value="Sugar_tr"/>
    <property type="match status" value="1"/>
</dbReference>
<dbReference type="Gramene" id="mRNA:HanXRQr2_Chr05g0211731">
    <property type="protein sequence ID" value="CDS:HanXRQr2_Chr05g0211731.1"/>
    <property type="gene ID" value="HanXRQr2_Chr05g0211731"/>
</dbReference>
<keyword evidence="5 8" id="KW-1133">Transmembrane helix</keyword>
<sequence>MAPTHLRGGLNMMFQLAPTFGIFSANMINYGTSKLNKWGWRLSLGLAAAPVLLMTVGGILLPEQLNRTRIKRKRKKSSRKNTRYPTR</sequence>
<comment type="similarity">
    <text evidence="7">Belongs to the major facilitator superfamily. Phosphate:H(+) symporter (TC 2.A.1.9) family.</text>
</comment>
<dbReference type="InterPro" id="IPR005828">
    <property type="entry name" value="MFS_sugar_transport-like"/>
</dbReference>
<gene>
    <name evidence="10" type="ORF">HanXRQr2_Chr05g0211731</name>
</gene>
<keyword evidence="4 8" id="KW-0812">Transmembrane</keyword>
<comment type="caution">
    <text evidence="10">The sequence shown here is derived from an EMBL/GenBank/DDBJ whole genome shotgun (WGS) entry which is preliminary data.</text>
</comment>
<dbReference type="PANTHER" id="PTHR23500">
    <property type="entry name" value="SOLUTE CARRIER FAMILY 2, FACILITATED GLUCOSE TRANSPORTER"/>
    <property type="match status" value="1"/>
</dbReference>
<keyword evidence="10" id="KW-0762">Sugar transport</keyword>
<keyword evidence="6 8" id="KW-0472">Membrane</keyword>
<feature type="domain" description="Major facilitator superfamily (MFS) profile" evidence="9">
    <location>
        <begin position="1"/>
        <end position="87"/>
    </location>
</feature>